<accession>N1WMY8</accession>
<dbReference type="STRING" id="1218598.LEP1GSC060_3972"/>
<comment type="caution">
    <text evidence="1">The sequence shown here is derived from an EMBL/GenBank/DDBJ whole genome shotgun (WGS) entry which is preliminary data.</text>
</comment>
<protein>
    <submittedName>
        <fullName evidence="1">Uncharacterized protein</fullName>
    </submittedName>
</protein>
<keyword evidence="2" id="KW-1185">Reference proteome</keyword>
<evidence type="ECO:0000313" key="1">
    <source>
        <dbReference type="EMBL" id="EMY78602.1"/>
    </source>
</evidence>
<sequence length="47" mass="5632">MDIRIDKFLNYEWGYVNTFFEVINVYMRQNVSGESFDVTRPYSATNT</sequence>
<dbReference type="AlphaFoldDB" id="N1WMY8"/>
<gene>
    <name evidence="1" type="ORF">LEP1GSC060_3972</name>
</gene>
<dbReference type="Proteomes" id="UP000012313">
    <property type="component" value="Unassembled WGS sequence"/>
</dbReference>
<name>N1WMY8_9LEPT</name>
<dbReference type="EMBL" id="AOHC02000021">
    <property type="protein sequence ID" value="EMY78602.1"/>
    <property type="molecule type" value="Genomic_DNA"/>
</dbReference>
<evidence type="ECO:0000313" key="2">
    <source>
        <dbReference type="Proteomes" id="UP000012313"/>
    </source>
</evidence>
<proteinExistence type="predicted"/>
<organism evidence="1 2">
    <name type="scientific">Leptospira weilii serovar Ranarum str. ICFT</name>
    <dbReference type="NCBI Taxonomy" id="1218598"/>
    <lineage>
        <taxon>Bacteria</taxon>
        <taxon>Pseudomonadati</taxon>
        <taxon>Spirochaetota</taxon>
        <taxon>Spirochaetia</taxon>
        <taxon>Leptospirales</taxon>
        <taxon>Leptospiraceae</taxon>
        <taxon>Leptospira</taxon>
    </lineage>
</organism>
<reference evidence="1" key="1">
    <citation type="submission" date="2013-03" db="EMBL/GenBank/DDBJ databases">
        <authorList>
            <person name="Harkins D.M."/>
            <person name="Durkin A.S."/>
            <person name="Brinkac L.M."/>
            <person name="Haft D.H."/>
            <person name="Selengut J.D."/>
            <person name="Sanka R."/>
            <person name="DePew J."/>
            <person name="Purushe J."/>
            <person name="Hartskeerl R.A."/>
            <person name="Ahmed A."/>
            <person name="van der Linden H."/>
            <person name="Goris M.G.A."/>
            <person name="Vinetz J.M."/>
            <person name="Sutton G.G."/>
            <person name="Nierman W.C."/>
            <person name="Fouts D.E."/>
        </authorList>
    </citation>
    <scope>NUCLEOTIDE SEQUENCE [LARGE SCALE GENOMIC DNA]</scope>
    <source>
        <strain evidence="1">ICFT</strain>
    </source>
</reference>